<dbReference type="GO" id="GO:0008652">
    <property type="term" value="P:amino acid biosynthetic process"/>
    <property type="evidence" value="ECO:0007669"/>
    <property type="project" value="UniProtKB-KW"/>
</dbReference>
<dbReference type="Gene3D" id="3.40.50.300">
    <property type="entry name" value="P-loop containing nucleotide triphosphate hydrolases"/>
    <property type="match status" value="1"/>
</dbReference>
<comment type="function">
    <text evidence="11">Catalyzes the specific phosphorylation of the 3-hydroxyl group of shikimic acid using ATP as a cosubstrate.</text>
</comment>
<dbReference type="PROSITE" id="PS01128">
    <property type="entry name" value="SHIKIMATE_KINASE"/>
    <property type="match status" value="1"/>
</dbReference>
<evidence type="ECO:0000256" key="9">
    <source>
        <dbReference type="ARBA" id="ARBA00023141"/>
    </source>
</evidence>
<feature type="binding site" evidence="11">
    <location>
        <position position="156"/>
    </location>
    <ligand>
        <name>substrate</name>
    </ligand>
</feature>
<sequence length="196" mass="21380">MSEKDQITGTVAESCVPGTLRKTIVLVGMMGAGKTAVGRALAARLKVPFLDSDHEIETAANMSIPEIFARDGEPFFREKEYQVICRLLKEECGILSTGGGAFLAPRNRKVISETGVAVCLQADLDVLWKRVKGRDSRPLLRSNNPYQTLTDLYNARVPIYAQADLVVASDGQVSIEAMVDRVLEALSARPDVLEKS</sequence>
<accession>A0A132BVR9</accession>
<comment type="subunit">
    <text evidence="11">Monomer.</text>
</comment>
<comment type="cofactor">
    <cofactor evidence="11">
        <name>Mg(2+)</name>
        <dbReference type="ChEBI" id="CHEBI:18420"/>
    </cofactor>
    <text evidence="11">Binds 1 Mg(2+) ion per subunit.</text>
</comment>
<dbReference type="InterPro" id="IPR027417">
    <property type="entry name" value="P-loop_NTPase"/>
</dbReference>
<dbReference type="Proteomes" id="UP000068382">
    <property type="component" value="Unassembled WGS sequence"/>
</dbReference>
<evidence type="ECO:0000256" key="3">
    <source>
        <dbReference type="ARBA" id="ARBA00012154"/>
    </source>
</evidence>
<dbReference type="GO" id="GO:0005524">
    <property type="term" value="F:ATP binding"/>
    <property type="evidence" value="ECO:0007669"/>
    <property type="project" value="UniProtKB-UniRule"/>
</dbReference>
<dbReference type="InterPro" id="IPR023000">
    <property type="entry name" value="Shikimate_kinase_CS"/>
</dbReference>
<name>A0A132BVR9_9RHOB</name>
<evidence type="ECO:0000256" key="4">
    <source>
        <dbReference type="ARBA" id="ARBA00022605"/>
    </source>
</evidence>
<dbReference type="PANTHER" id="PTHR21087">
    <property type="entry name" value="SHIKIMATE KINASE"/>
    <property type="match status" value="1"/>
</dbReference>
<comment type="subcellular location">
    <subcellularLocation>
        <location evidence="11">Cytoplasm</location>
    </subcellularLocation>
</comment>
<dbReference type="NCBIfam" id="NF010552">
    <property type="entry name" value="PRK13946.1"/>
    <property type="match status" value="1"/>
</dbReference>
<dbReference type="EMBL" id="LPUY01000074">
    <property type="protein sequence ID" value="KUP92485.1"/>
    <property type="molecule type" value="Genomic_DNA"/>
</dbReference>
<dbReference type="EC" id="2.7.1.71" evidence="3 11"/>
<dbReference type="GO" id="GO:0009423">
    <property type="term" value="P:chorismate biosynthetic process"/>
    <property type="evidence" value="ECO:0007669"/>
    <property type="project" value="UniProtKB-UniRule"/>
</dbReference>
<evidence type="ECO:0000313" key="13">
    <source>
        <dbReference type="Proteomes" id="UP000068382"/>
    </source>
</evidence>
<keyword evidence="4 11" id="KW-0028">Amino-acid biosynthesis</keyword>
<comment type="caution">
    <text evidence="11">Lacks conserved residue(s) required for the propagation of feature annotation.</text>
</comment>
<dbReference type="UniPathway" id="UPA00053">
    <property type="reaction ID" value="UER00088"/>
</dbReference>
<comment type="similarity">
    <text evidence="2 11">Belongs to the shikimate kinase family.</text>
</comment>
<reference evidence="12 13" key="1">
    <citation type="submission" date="2015-12" db="EMBL/GenBank/DDBJ databases">
        <title>Genome sequence of the marine Rhodobacteraceae strain O3.65, Candidatus Tritonibacter horizontis.</title>
        <authorList>
            <person name="Poehlein A."/>
            <person name="Giebel H.A."/>
            <person name="Voget S."/>
            <person name="Brinkhoff T."/>
        </authorList>
    </citation>
    <scope>NUCLEOTIDE SEQUENCE [LARGE SCALE GENOMIC DNA]</scope>
    <source>
        <strain evidence="12 13">O3.65</strain>
    </source>
</reference>
<protein>
    <recommendedName>
        <fullName evidence="3 11">Shikimate kinase</fullName>
        <shortName evidence="11">SK</shortName>
        <ecNumber evidence="3 11">2.7.1.71</ecNumber>
    </recommendedName>
</protein>
<gene>
    <name evidence="11 12" type="primary">aroK</name>
    <name evidence="12" type="ORF">TRIHO_24550</name>
</gene>
<proteinExistence type="inferred from homology"/>
<dbReference type="PATRIC" id="fig|1768241.3.peg.2574"/>
<evidence type="ECO:0000256" key="6">
    <source>
        <dbReference type="ARBA" id="ARBA00022741"/>
    </source>
</evidence>
<dbReference type="SUPFAM" id="SSF52540">
    <property type="entry name" value="P-loop containing nucleoside triphosphate hydrolases"/>
    <property type="match status" value="1"/>
</dbReference>
<keyword evidence="11" id="KW-0963">Cytoplasm</keyword>
<organism evidence="12 13">
    <name type="scientific">Tritonibacter horizontis</name>
    <dbReference type="NCBI Taxonomy" id="1768241"/>
    <lineage>
        <taxon>Bacteria</taxon>
        <taxon>Pseudomonadati</taxon>
        <taxon>Pseudomonadota</taxon>
        <taxon>Alphaproteobacteria</taxon>
        <taxon>Rhodobacterales</taxon>
        <taxon>Paracoccaceae</taxon>
        <taxon>Tritonibacter</taxon>
    </lineage>
</organism>
<evidence type="ECO:0000256" key="8">
    <source>
        <dbReference type="ARBA" id="ARBA00022840"/>
    </source>
</evidence>
<evidence type="ECO:0000256" key="1">
    <source>
        <dbReference type="ARBA" id="ARBA00004842"/>
    </source>
</evidence>
<dbReference type="GO" id="GO:0000287">
    <property type="term" value="F:magnesium ion binding"/>
    <property type="evidence" value="ECO:0007669"/>
    <property type="project" value="UniProtKB-UniRule"/>
</dbReference>
<evidence type="ECO:0000256" key="2">
    <source>
        <dbReference type="ARBA" id="ARBA00006997"/>
    </source>
</evidence>
<comment type="caution">
    <text evidence="12">The sequence shown here is derived from an EMBL/GenBank/DDBJ whole genome shotgun (WGS) entry which is preliminary data.</text>
</comment>
<feature type="binding site" evidence="11">
    <location>
        <position position="35"/>
    </location>
    <ligand>
        <name>Mg(2+)</name>
        <dbReference type="ChEBI" id="CHEBI:18420"/>
    </ligand>
</feature>
<keyword evidence="11" id="KW-0460">Magnesium</keyword>
<comment type="pathway">
    <text evidence="1 11">Metabolic intermediate biosynthesis; chorismate biosynthesis; chorismate from D-erythrose 4-phosphate and phosphoenolpyruvate: step 5/7.</text>
</comment>
<dbReference type="InterPro" id="IPR000623">
    <property type="entry name" value="Shikimate_kinase/TSH1"/>
</dbReference>
<dbReference type="CDD" id="cd00464">
    <property type="entry name" value="SK"/>
    <property type="match status" value="1"/>
</dbReference>
<evidence type="ECO:0000313" key="12">
    <source>
        <dbReference type="EMBL" id="KUP92485.1"/>
    </source>
</evidence>
<keyword evidence="8 11" id="KW-0067">ATP-binding</keyword>
<keyword evidence="9 11" id="KW-0057">Aromatic amino acid biosynthesis</keyword>
<feature type="binding site" evidence="11">
    <location>
        <begin position="31"/>
        <end position="36"/>
    </location>
    <ligand>
        <name>ATP</name>
        <dbReference type="ChEBI" id="CHEBI:30616"/>
    </ligand>
</feature>
<keyword evidence="7 11" id="KW-0418">Kinase</keyword>
<comment type="catalytic activity">
    <reaction evidence="10 11">
        <text>shikimate + ATP = 3-phosphoshikimate + ADP + H(+)</text>
        <dbReference type="Rhea" id="RHEA:13121"/>
        <dbReference type="ChEBI" id="CHEBI:15378"/>
        <dbReference type="ChEBI" id="CHEBI:30616"/>
        <dbReference type="ChEBI" id="CHEBI:36208"/>
        <dbReference type="ChEBI" id="CHEBI:145989"/>
        <dbReference type="ChEBI" id="CHEBI:456216"/>
        <dbReference type="EC" id="2.7.1.71"/>
    </reaction>
</comment>
<dbReference type="PRINTS" id="PR01100">
    <property type="entry name" value="SHIKIMTKNASE"/>
</dbReference>
<evidence type="ECO:0000256" key="10">
    <source>
        <dbReference type="ARBA" id="ARBA00048567"/>
    </source>
</evidence>
<feature type="binding site" evidence="11">
    <location>
        <position position="53"/>
    </location>
    <ligand>
        <name>substrate</name>
    </ligand>
</feature>
<dbReference type="OrthoDB" id="9800332at2"/>
<dbReference type="GO" id="GO:0009073">
    <property type="term" value="P:aromatic amino acid family biosynthetic process"/>
    <property type="evidence" value="ECO:0007669"/>
    <property type="project" value="UniProtKB-KW"/>
</dbReference>
<keyword evidence="6 11" id="KW-0547">Nucleotide-binding</keyword>
<dbReference type="GO" id="GO:0004765">
    <property type="term" value="F:shikimate kinase activity"/>
    <property type="evidence" value="ECO:0007669"/>
    <property type="project" value="UniProtKB-UniRule"/>
</dbReference>
<dbReference type="GO" id="GO:0005829">
    <property type="term" value="C:cytosol"/>
    <property type="evidence" value="ECO:0007669"/>
    <property type="project" value="TreeGrafter"/>
</dbReference>
<dbReference type="RefSeq" id="WP_068243903.1">
    <property type="nucleotide sequence ID" value="NZ_LPUY01000074.1"/>
</dbReference>
<dbReference type="Pfam" id="PF01202">
    <property type="entry name" value="SKI"/>
    <property type="match status" value="1"/>
</dbReference>
<evidence type="ECO:0000256" key="11">
    <source>
        <dbReference type="HAMAP-Rule" id="MF_00109"/>
    </source>
</evidence>
<dbReference type="AlphaFoldDB" id="A0A132BVR9"/>
<keyword evidence="11" id="KW-0479">Metal-binding</keyword>
<keyword evidence="13" id="KW-1185">Reference proteome</keyword>
<feature type="binding site" evidence="11">
    <location>
        <position position="99"/>
    </location>
    <ligand>
        <name>substrate</name>
    </ligand>
</feature>
<feature type="binding site" evidence="11">
    <location>
        <position position="137"/>
    </location>
    <ligand>
        <name>ATP</name>
        <dbReference type="ChEBI" id="CHEBI:30616"/>
    </ligand>
</feature>
<dbReference type="PANTHER" id="PTHR21087:SF16">
    <property type="entry name" value="SHIKIMATE KINASE 1, CHLOROPLASTIC"/>
    <property type="match status" value="1"/>
</dbReference>
<dbReference type="InterPro" id="IPR031322">
    <property type="entry name" value="Shikimate/glucono_kinase"/>
</dbReference>
<evidence type="ECO:0000256" key="5">
    <source>
        <dbReference type="ARBA" id="ARBA00022679"/>
    </source>
</evidence>
<feature type="binding site" evidence="11">
    <location>
        <position position="77"/>
    </location>
    <ligand>
        <name>substrate</name>
    </ligand>
</feature>
<dbReference type="HAMAP" id="MF_00109">
    <property type="entry name" value="Shikimate_kinase"/>
    <property type="match status" value="1"/>
</dbReference>
<evidence type="ECO:0000256" key="7">
    <source>
        <dbReference type="ARBA" id="ARBA00022777"/>
    </source>
</evidence>
<keyword evidence="5 11" id="KW-0808">Transferase</keyword>